<keyword evidence="1" id="KW-1133">Transmembrane helix</keyword>
<feature type="transmembrane region" description="Helical" evidence="1">
    <location>
        <begin position="24"/>
        <end position="41"/>
    </location>
</feature>
<sequence length="164" mass="18355">MTEQVIAPKIAFVENKPEMMFAKWLTYALGAVSAVVLNALSGAADQPHMSAMLIRWFAAIPFLGFGIYYAALVYLQHYKLPDTHENDPRPSWMIAMTNWIAAKTPARVKTVLKMSVETNLLLVMLGVSAVCLSLAAILFWDGFELFNQVNTLLYQQQVQALMVK</sequence>
<feature type="transmembrane region" description="Helical" evidence="1">
    <location>
        <begin position="120"/>
        <end position="140"/>
    </location>
</feature>
<dbReference type="RefSeq" id="WP_005618148.1">
    <property type="nucleotide sequence ID" value="NZ_CP015230.1"/>
</dbReference>
<organism evidence="2 3">
    <name type="scientific">Tritonibacter mobilis F1926</name>
    <dbReference type="NCBI Taxonomy" id="1265309"/>
    <lineage>
        <taxon>Bacteria</taxon>
        <taxon>Pseudomonadati</taxon>
        <taxon>Pseudomonadota</taxon>
        <taxon>Alphaproteobacteria</taxon>
        <taxon>Rhodobacterales</taxon>
        <taxon>Paracoccaceae</taxon>
        <taxon>Tritonibacter</taxon>
    </lineage>
</organism>
<gene>
    <name evidence="2" type="ORF">K529_009490</name>
</gene>
<name>A0A1B1A349_9RHOB</name>
<keyword evidence="1" id="KW-0472">Membrane</keyword>
<dbReference type="AlphaFoldDB" id="A0A1B1A349"/>
<feature type="transmembrane region" description="Helical" evidence="1">
    <location>
        <begin position="53"/>
        <end position="71"/>
    </location>
</feature>
<evidence type="ECO:0000313" key="3">
    <source>
        <dbReference type="Proteomes" id="UP000013243"/>
    </source>
</evidence>
<accession>A0A1B1A349</accession>
<dbReference type="Proteomes" id="UP000013243">
    <property type="component" value="Chromosome"/>
</dbReference>
<evidence type="ECO:0000313" key="2">
    <source>
        <dbReference type="EMBL" id="ANP40992.1"/>
    </source>
</evidence>
<dbReference type="GeneID" id="28250064"/>
<dbReference type="KEGG" id="rmb:K529_009490"/>
<proteinExistence type="predicted"/>
<protein>
    <submittedName>
        <fullName evidence="2">Uncharacterized protein</fullName>
    </submittedName>
</protein>
<reference evidence="2 3" key="1">
    <citation type="journal article" date="2016" name="ISME J.">
        <title>Global occurrence and heterogeneity of the Roseobacter-clade species Ruegeria mobilis.</title>
        <authorList>
            <person name="Sonnenschein E."/>
            <person name="Gram L."/>
        </authorList>
    </citation>
    <scope>NUCLEOTIDE SEQUENCE [LARGE SCALE GENOMIC DNA]</scope>
    <source>
        <strain evidence="2 3">F1926</strain>
    </source>
</reference>
<keyword evidence="1" id="KW-0812">Transmembrane</keyword>
<dbReference type="EMBL" id="CP015230">
    <property type="protein sequence ID" value="ANP40992.1"/>
    <property type="molecule type" value="Genomic_DNA"/>
</dbReference>
<evidence type="ECO:0000256" key="1">
    <source>
        <dbReference type="SAM" id="Phobius"/>
    </source>
</evidence>